<dbReference type="Gene3D" id="3.40.710.10">
    <property type="entry name" value="DD-peptidase/beta-lactamase superfamily"/>
    <property type="match status" value="1"/>
</dbReference>
<dbReference type="STRING" id="247156.NFA_47450"/>
<dbReference type="eggNOG" id="COG1686">
    <property type="taxonomic scope" value="Bacteria"/>
</dbReference>
<organism evidence="2 3">
    <name type="scientific">Nocardia farcinica (strain IFM 10152)</name>
    <dbReference type="NCBI Taxonomy" id="247156"/>
    <lineage>
        <taxon>Bacteria</taxon>
        <taxon>Bacillati</taxon>
        <taxon>Actinomycetota</taxon>
        <taxon>Actinomycetes</taxon>
        <taxon>Mycobacteriales</taxon>
        <taxon>Nocardiaceae</taxon>
        <taxon>Nocardia</taxon>
    </lineage>
</organism>
<dbReference type="Proteomes" id="UP000006820">
    <property type="component" value="Chromosome"/>
</dbReference>
<evidence type="ECO:0000313" key="3">
    <source>
        <dbReference type="Proteomes" id="UP000006820"/>
    </source>
</evidence>
<feature type="chain" id="PRO_5039417401" description="Serine hydrolase" evidence="1">
    <location>
        <begin position="34"/>
        <end position="245"/>
    </location>
</feature>
<dbReference type="InterPro" id="IPR012338">
    <property type="entry name" value="Beta-lactam/transpept-like"/>
</dbReference>
<evidence type="ECO:0008006" key="4">
    <source>
        <dbReference type="Google" id="ProtNLM"/>
    </source>
</evidence>
<name>Q5YQE4_NOCFA</name>
<dbReference type="EMBL" id="AP006618">
    <property type="protein sequence ID" value="BAD59597.1"/>
    <property type="molecule type" value="Genomic_DNA"/>
</dbReference>
<accession>Q5YQE4</accession>
<dbReference type="SUPFAM" id="SSF56601">
    <property type="entry name" value="beta-lactamase/transpeptidase-like"/>
    <property type="match status" value="1"/>
</dbReference>
<gene>
    <name evidence="2" type="ordered locus">NFA_47450</name>
</gene>
<sequence length="245" mass="25562">MHQRASRRCAVRNRTMMAALVAGTWLTVAAGFAAAEPAEDTEQVPPRTAISVRTDIGMTWGTGNEHERRGALSLAKLYLVDYALRHGDGSARDLELGERMIRYSDDGAASTLAAKYPGAIEAIAAEYGLTETAGADWTTSSTSTADVATFLAAKTRTDPASPILGWMATAAPTAADGTPQDWGTAQIPGVLGTKWGWSDFGAPEVASASFGPGFTVAAHTYGSPDEQTADVLGALVELPTMLTGP</sequence>
<keyword evidence="1" id="KW-0732">Signal</keyword>
<keyword evidence="3" id="KW-1185">Reference proteome</keyword>
<dbReference type="KEGG" id="nfa:NFA_47450"/>
<evidence type="ECO:0000313" key="2">
    <source>
        <dbReference type="EMBL" id="BAD59597.1"/>
    </source>
</evidence>
<evidence type="ECO:0000256" key="1">
    <source>
        <dbReference type="SAM" id="SignalP"/>
    </source>
</evidence>
<dbReference type="HOGENOM" id="CLU_058592_1_0_11"/>
<reference evidence="2 3" key="1">
    <citation type="journal article" date="2004" name="Proc. Natl. Acad. Sci. U.S.A.">
        <title>The complete genomic sequence of Nocardia farcinica IFM 10152.</title>
        <authorList>
            <person name="Ishikawa J."/>
            <person name="Yamashita A."/>
            <person name="Mikami Y."/>
            <person name="Hoshino Y."/>
            <person name="Kurita H."/>
            <person name="Hotta K."/>
            <person name="Shiba T."/>
            <person name="Hattori M."/>
        </authorList>
    </citation>
    <scope>NUCLEOTIDE SEQUENCE [LARGE SCALE GENOMIC DNA]</scope>
    <source>
        <strain evidence="2 3">IFM 10152</strain>
    </source>
</reference>
<proteinExistence type="predicted"/>
<dbReference type="AlphaFoldDB" id="Q5YQE4"/>
<feature type="signal peptide" evidence="1">
    <location>
        <begin position="1"/>
        <end position="33"/>
    </location>
</feature>
<protein>
    <recommendedName>
        <fullName evidence="4">Serine hydrolase</fullName>
    </recommendedName>
</protein>